<accession>Q6ER52</accession>
<feature type="compositionally biased region" description="Basic and acidic residues" evidence="1">
    <location>
        <begin position="316"/>
        <end position="329"/>
    </location>
</feature>
<evidence type="ECO:0000256" key="1">
    <source>
        <dbReference type="SAM" id="MobiDB-lite"/>
    </source>
</evidence>
<name>Q6ER52_ORYSJ</name>
<feature type="region of interest" description="Disordered" evidence="1">
    <location>
        <begin position="316"/>
        <end position="367"/>
    </location>
</feature>
<feature type="region of interest" description="Disordered" evidence="1">
    <location>
        <begin position="90"/>
        <end position="228"/>
    </location>
</feature>
<feature type="compositionally biased region" description="Gly residues" evidence="1">
    <location>
        <begin position="39"/>
        <end position="49"/>
    </location>
</feature>
<sequence>MAAGISGGEEQLGVEGIGSDLTTKGLPAGGSVEGEPSAGIGGGEEQIGAEGIGGDSSFCVITCGRGIGDAAQVRMGMRRVQWNSERGGMRRLREVGAGQEQREARERRERDGEQLSSSNRKNKAAAKHFLASSRTILDPRRAPPSAPRGGGVRLPWHPSAWRHARRGSAEARACGGRERRRQGVKGRDPRQCRLAEGGSGGDGAREASATVPASRGGSGGASARREGAVARREGVVAVGLSSGGIWHGRGERRLGGDKEWQRCSGCGRRIYRRPLALSPVPSRPLAARRHHLGLSPPTRSLSPLLTSPCPPRVEVRRREKRGERTDRISRSRCMRRGFIRAARSEGDPTKPSPPPLLPDDVAAGGCR</sequence>
<organism evidence="2 3">
    <name type="scientific">Oryza sativa subsp. japonica</name>
    <name type="common">Rice</name>
    <dbReference type="NCBI Taxonomy" id="39947"/>
    <lineage>
        <taxon>Eukaryota</taxon>
        <taxon>Viridiplantae</taxon>
        <taxon>Streptophyta</taxon>
        <taxon>Embryophyta</taxon>
        <taxon>Tracheophyta</taxon>
        <taxon>Spermatophyta</taxon>
        <taxon>Magnoliopsida</taxon>
        <taxon>Liliopsida</taxon>
        <taxon>Poales</taxon>
        <taxon>Poaceae</taxon>
        <taxon>BOP clade</taxon>
        <taxon>Oryzoideae</taxon>
        <taxon>Oryzeae</taxon>
        <taxon>Oryzinae</taxon>
        <taxon>Oryza</taxon>
        <taxon>Oryza sativa</taxon>
    </lineage>
</organism>
<dbReference type="AlphaFoldDB" id="Q6ER52"/>
<reference evidence="3" key="2">
    <citation type="journal article" date="2008" name="Nucleic Acids Res.">
        <title>The rice annotation project database (RAP-DB): 2008 update.</title>
        <authorList>
            <consortium name="The rice annotation project (RAP)"/>
        </authorList>
    </citation>
    <scope>GENOME REANNOTATION</scope>
    <source>
        <strain evidence="3">cv. Nipponbare</strain>
    </source>
</reference>
<feature type="region of interest" description="Disordered" evidence="1">
    <location>
        <begin position="1"/>
        <end position="49"/>
    </location>
</feature>
<proteinExistence type="predicted"/>
<feature type="compositionally biased region" description="Basic and acidic residues" evidence="1">
    <location>
        <begin position="90"/>
        <end position="113"/>
    </location>
</feature>
<dbReference type="EMBL" id="AP005613">
    <property type="protein sequence ID" value="BAD28868.1"/>
    <property type="molecule type" value="Genomic_DNA"/>
</dbReference>
<evidence type="ECO:0000313" key="3">
    <source>
        <dbReference type="Proteomes" id="UP000000763"/>
    </source>
</evidence>
<reference evidence="3" key="1">
    <citation type="journal article" date="2005" name="Nature">
        <title>The map-based sequence of the rice genome.</title>
        <authorList>
            <consortium name="International rice genome sequencing project (IRGSP)"/>
            <person name="Matsumoto T."/>
            <person name="Wu J."/>
            <person name="Kanamori H."/>
            <person name="Katayose Y."/>
            <person name="Fujisawa M."/>
            <person name="Namiki N."/>
            <person name="Mizuno H."/>
            <person name="Yamamoto K."/>
            <person name="Antonio B.A."/>
            <person name="Baba T."/>
            <person name="Sakata K."/>
            <person name="Nagamura Y."/>
            <person name="Aoki H."/>
            <person name="Arikawa K."/>
            <person name="Arita K."/>
            <person name="Bito T."/>
            <person name="Chiden Y."/>
            <person name="Fujitsuka N."/>
            <person name="Fukunaka R."/>
            <person name="Hamada M."/>
            <person name="Harada C."/>
            <person name="Hayashi A."/>
            <person name="Hijishita S."/>
            <person name="Honda M."/>
            <person name="Hosokawa S."/>
            <person name="Ichikawa Y."/>
            <person name="Idonuma A."/>
            <person name="Iijima M."/>
            <person name="Ikeda M."/>
            <person name="Ikeno M."/>
            <person name="Ito K."/>
            <person name="Ito S."/>
            <person name="Ito T."/>
            <person name="Ito Y."/>
            <person name="Ito Y."/>
            <person name="Iwabuchi A."/>
            <person name="Kamiya K."/>
            <person name="Karasawa W."/>
            <person name="Kurita K."/>
            <person name="Katagiri S."/>
            <person name="Kikuta A."/>
            <person name="Kobayashi H."/>
            <person name="Kobayashi N."/>
            <person name="Machita K."/>
            <person name="Maehara T."/>
            <person name="Masukawa M."/>
            <person name="Mizubayashi T."/>
            <person name="Mukai Y."/>
            <person name="Nagasaki H."/>
            <person name="Nagata Y."/>
            <person name="Naito S."/>
            <person name="Nakashima M."/>
            <person name="Nakama Y."/>
            <person name="Nakamichi Y."/>
            <person name="Nakamura M."/>
            <person name="Meguro A."/>
            <person name="Negishi M."/>
            <person name="Ohta I."/>
            <person name="Ohta T."/>
            <person name="Okamoto M."/>
            <person name="Ono N."/>
            <person name="Saji S."/>
            <person name="Sakaguchi M."/>
            <person name="Sakai K."/>
            <person name="Shibata M."/>
            <person name="Shimokawa T."/>
            <person name="Song J."/>
            <person name="Takazaki Y."/>
            <person name="Terasawa K."/>
            <person name="Tsugane M."/>
            <person name="Tsuji K."/>
            <person name="Ueda S."/>
            <person name="Waki K."/>
            <person name="Yamagata H."/>
            <person name="Yamamoto M."/>
            <person name="Yamamoto S."/>
            <person name="Yamane H."/>
            <person name="Yoshiki S."/>
            <person name="Yoshihara R."/>
            <person name="Yukawa K."/>
            <person name="Zhong H."/>
            <person name="Yano M."/>
            <person name="Yuan Q."/>
            <person name="Ouyang S."/>
            <person name="Liu J."/>
            <person name="Jones K.M."/>
            <person name="Gansberger K."/>
            <person name="Moffat K."/>
            <person name="Hill J."/>
            <person name="Bera J."/>
            <person name="Fadrosh D."/>
            <person name="Jin S."/>
            <person name="Johri S."/>
            <person name="Kim M."/>
            <person name="Overton L."/>
            <person name="Reardon M."/>
            <person name="Tsitrin T."/>
            <person name="Vuong H."/>
            <person name="Weaver B."/>
            <person name="Ciecko A."/>
            <person name="Tallon L."/>
            <person name="Jackson J."/>
            <person name="Pai G."/>
            <person name="Aken S.V."/>
            <person name="Utterback T."/>
            <person name="Reidmuller S."/>
            <person name="Feldblyum T."/>
            <person name="Hsiao J."/>
            <person name="Zismann V."/>
            <person name="Iobst S."/>
            <person name="de Vazeille A.R."/>
            <person name="Buell C.R."/>
            <person name="Ying K."/>
            <person name="Li Y."/>
            <person name="Lu T."/>
            <person name="Huang Y."/>
            <person name="Zhao Q."/>
            <person name="Feng Q."/>
            <person name="Zhang L."/>
            <person name="Zhu J."/>
            <person name="Weng Q."/>
            <person name="Mu J."/>
            <person name="Lu Y."/>
            <person name="Fan D."/>
            <person name="Liu Y."/>
            <person name="Guan J."/>
            <person name="Zhang Y."/>
            <person name="Yu S."/>
            <person name="Liu X."/>
            <person name="Zhang Y."/>
            <person name="Hong G."/>
            <person name="Han B."/>
            <person name="Choisne N."/>
            <person name="Demange N."/>
            <person name="Orjeda G."/>
            <person name="Samain S."/>
            <person name="Cattolico L."/>
            <person name="Pelletier E."/>
            <person name="Couloux A."/>
            <person name="Segurens B."/>
            <person name="Wincker P."/>
            <person name="D'Hont A."/>
            <person name="Scarpelli C."/>
            <person name="Weissenbach J."/>
            <person name="Salanoubat M."/>
            <person name="Quetier F."/>
            <person name="Yu Y."/>
            <person name="Kim H.R."/>
            <person name="Rambo T."/>
            <person name="Currie J."/>
            <person name="Collura K."/>
            <person name="Luo M."/>
            <person name="Yang T."/>
            <person name="Ammiraju J.S.S."/>
            <person name="Engler F."/>
            <person name="Soderlund C."/>
            <person name="Wing R.A."/>
            <person name="Palmer L.E."/>
            <person name="de la Bastide M."/>
            <person name="Spiegel L."/>
            <person name="Nascimento L."/>
            <person name="Zutavern T."/>
            <person name="O'Shaughnessy A."/>
            <person name="Dike S."/>
            <person name="Dedhia N."/>
            <person name="Preston R."/>
            <person name="Balija V."/>
            <person name="McCombie W.R."/>
            <person name="Chow T."/>
            <person name="Chen H."/>
            <person name="Chung M."/>
            <person name="Chen C."/>
            <person name="Shaw J."/>
            <person name="Wu H."/>
            <person name="Hsiao K."/>
            <person name="Chao Y."/>
            <person name="Chu M."/>
            <person name="Cheng C."/>
            <person name="Hour A."/>
            <person name="Lee P."/>
            <person name="Lin S."/>
            <person name="Lin Y."/>
            <person name="Liou J."/>
            <person name="Liu S."/>
            <person name="Hsing Y."/>
            <person name="Raghuvanshi S."/>
            <person name="Mohanty A."/>
            <person name="Bharti A.K."/>
            <person name="Gaur A."/>
            <person name="Gupta V."/>
            <person name="Kumar D."/>
            <person name="Ravi V."/>
            <person name="Vij S."/>
            <person name="Kapur A."/>
            <person name="Khurana P."/>
            <person name="Khurana P."/>
            <person name="Khurana J.P."/>
            <person name="Tyagi A.K."/>
            <person name="Gaikwad K."/>
            <person name="Singh A."/>
            <person name="Dalal V."/>
            <person name="Srivastava S."/>
            <person name="Dixit A."/>
            <person name="Pal A.K."/>
            <person name="Ghazi I.A."/>
            <person name="Yadav M."/>
            <person name="Pandit A."/>
            <person name="Bhargava A."/>
            <person name="Sureshbabu K."/>
            <person name="Batra K."/>
            <person name="Sharma T.R."/>
            <person name="Mohapatra T."/>
            <person name="Singh N.K."/>
            <person name="Messing J."/>
            <person name="Nelson A.B."/>
            <person name="Fuks G."/>
            <person name="Kavchok S."/>
            <person name="Keizer G."/>
            <person name="Linton E."/>
            <person name="Llaca V."/>
            <person name="Song R."/>
            <person name="Tanyolac B."/>
            <person name="Young S."/>
            <person name="Ho-Il K."/>
            <person name="Hahn J.H."/>
            <person name="Sangsakoo G."/>
            <person name="Vanavichit A."/>
            <person name="de Mattos Luiz.A.T."/>
            <person name="Zimmer P.D."/>
            <person name="Malone G."/>
            <person name="Dellagostin O."/>
            <person name="de Oliveira A.C."/>
            <person name="Bevan M."/>
            <person name="Bancroft I."/>
            <person name="Minx P."/>
            <person name="Cordum H."/>
            <person name="Wilson R."/>
            <person name="Cheng Z."/>
            <person name="Jin W."/>
            <person name="Jiang J."/>
            <person name="Leong S.A."/>
            <person name="Iwama H."/>
            <person name="Gojobori T."/>
            <person name="Itoh T."/>
            <person name="Niimura Y."/>
            <person name="Fujii Y."/>
            <person name="Habara T."/>
            <person name="Sakai H."/>
            <person name="Sato Y."/>
            <person name="Wilson G."/>
            <person name="Kumar K."/>
            <person name="McCouch S."/>
            <person name="Juretic N."/>
            <person name="Hoen D."/>
            <person name="Wright S."/>
            <person name="Bruskiewich R."/>
            <person name="Bureau T."/>
            <person name="Miyao A."/>
            <person name="Hirochika H."/>
            <person name="Nishikawa T."/>
            <person name="Kadowaki K."/>
            <person name="Sugiura M."/>
            <person name="Burr B."/>
            <person name="Sasaki T."/>
        </authorList>
    </citation>
    <scope>NUCLEOTIDE SEQUENCE [LARGE SCALE GENOMIC DNA]</scope>
    <source>
        <strain evidence="3">cv. Nipponbare</strain>
    </source>
</reference>
<evidence type="ECO:0000313" key="2">
    <source>
        <dbReference type="EMBL" id="BAD28868.1"/>
    </source>
</evidence>
<protein>
    <submittedName>
        <fullName evidence="2">Uncharacterized protein</fullName>
    </submittedName>
</protein>
<dbReference type="Proteomes" id="UP000000763">
    <property type="component" value="Chromosome 2"/>
</dbReference>
<gene>
    <name evidence="2" type="primary">OSJNBa0082C09.11</name>
</gene>